<evidence type="ECO:0000313" key="2">
    <source>
        <dbReference type="Proteomes" id="UP000271469"/>
    </source>
</evidence>
<accession>A0A3G8JFN9</accession>
<dbReference type="AlphaFoldDB" id="A0A3G8JFN9"/>
<proteinExistence type="predicted"/>
<dbReference type="EMBL" id="CP033972">
    <property type="protein sequence ID" value="AZG43971.1"/>
    <property type="molecule type" value="Genomic_DNA"/>
</dbReference>
<dbReference type="Proteomes" id="UP000271469">
    <property type="component" value="Chromosome"/>
</dbReference>
<dbReference type="SUPFAM" id="SSF52833">
    <property type="entry name" value="Thioredoxin-like"/>
    <property type="match status" value="1"/>
</dbReference>
<dbReference type="CDD" id="cd02972">
    <property type="entry name" value="DsbA_family"/>
    <property type="match status" value="1"/>
</dbReference>
<keyword evidence="2" id="KW-1185">Reference proteome</keyword>
<gene>
    <name evidence="1" type="ORF">D7316_00549</name>
</gene>
<dbReference type="Pfam" id="PF22234">
    <property type="entry name" value="Rv2466c-like"/>
    <property type="match status" value="1"/>
</dbReference>
<evidence type="ECO:0000313" key="1">
    <source>
        <dbReference type="EMBL" id="AZG43971.1"/>
    </source>
</evidence>
<organism evidence="1 2">
    <name type="scientific">Gordonia insulae</name>
    <dbReference type="NCBI Taxonomy" id="2420509"/>
    <lineage>
        <taxon>Bacteria</taxon>
        <taxon>Bacillati</taxon>
        <taxon>Actinomycetota</taxon>
        <taxon>Actinomycetes</taxon>
        <taxon>Mycobacteriales</taxon>
        <taxon>Gordoniaceae</taxon>
        <taxon>Gordonia</taxon>
    </lineage>
</organism>
<dbReference type="InterPro" id="IPR036249">
    <property type="entry name" value="Thioredoxin-like_sf"/>
</dbReference>
<dbReference type="OrthoDB" id="4125991at2"/>
<dbReference type="InterPro" id="IPR053977">
    <property type="entry name" value="Rv2466c-like"/>
</dbReference>
<dbReference type="KEGG" id="gom:D7316_00549"/>
<dbReference type="Gene3D" id="3.40.30.10">
    <property type="entry name" value="Glutaredoxin"/>
    <property type="match status" value="1"/>
</dbReference>
<sequence>MATDTQAAQQKQDRVDFWFDPLCPWCWITSRWILEAEQVRPIDVNFHVMSLAVLNEGKDIPEEYREGLKKAWLPVRVIAAAHAQKGDEILAPLYTAMGTRIHNKGIKDFDQVISESLAELDLDASLADAAGSEEFDEWIRTSHHEGMDKVGDDVGTPTIHVNGVAFFGPVLSRIPRGETAGTVWDGAVALSSYPHFFELKRSRDEDPQFD</sequence>
<protein>
    <submittedName>
        <fullName evidence="1">Thioredoxin-like reductase</fullName>
    </submittedName>
</protein>
<name>A0A3G8JFN9_9ACTN</name>
<reference evidence="1 2" key="1">
    <citation type="submission" date="2018-11" db="EMBL/GenBank/DDBJ databases">
        <title>Gordonia insulae sp. nov., isolated from an island soil.</title>
        <authorList>
            <person name="Kim Y.S."/>
            <person name="Kim S.B."/>
        </authorList>
    </citation>
    <scope>NUCLEOTIDE SEQUENCE [LARGE SCALE GENOMIC DNA]</scope>
    <source>
        <strain evidence="1 2">MMS17-SY073</strain>
    </source>
</reference>
<dbReference type="RefSeq" id="WP_124706925.1">
    <property type="nucleotide sequence ID" value="NZ_CP033972.1"/>
</dbReference>